<comment type="subcellular location">
    <subcellularLocation>
        <location evidence="1">Cytoplasm</location>
        <location evidence="1">Cytoskeleton</location>
        <location evidence="1">Cilium axoneme</location>
    </subcellularLocation>
</comment>
<evidence type="ECO:0000256" key="1">
    <source>
        <dbReference type="ARBA" id="ARBA00004430"/>
    </source>
</evidence>
<proteinExistence type="inferred from homology"/>
<reference evidence="10" key="2">
    <citation type="submission" date="2022-10" db="EMBL/GenBank/DDBJ databases">
        <authorList>
            <consortium name="ENA_rothamsted_submissions"/>
            <consortium name="culmorum"/>
            <person name="King R."/>
        </authorList>
    </citation>
    <scope>NUCLEOTIDE SEQUENCE</scope>
</reference>
<keyword evidence="4" id="KW-0963">Cytoplasm</keyword>
<dbReference type="GO" id="GO:0005930">
    <property type="term" value="C:axoneme"/>
    <property type="evidence" value="ECO:0007669"/>
    <property type="project" value="UniProtKB-SubCell"/>
</dbReference>
<keyword evidence="6" id="KW-0969">Cilium</keyword>
<keyword evidence="8" id="KW-0966">Cell projection</keyword>
<protein>
    <recommendedName>
        <fullName evidence="3">Cilia- and flagella-associated protein 206</fullName>
    </recommendedName>
</protein>
<dbReference type="GO" id="GO:0036064">
    <property type="term" value="C:ciliary basal body"/>
    <property type="evidence" value="ECO:0007669"/>
    <property type="project" value="TreeGrafter"/>
</dbReference>
<keyword evidence="7" id="KW-0206">Cytoskeleton</keyword>
<evidence type="ECO:0000256" key="3">
    <source>
        <dbReference type="ARBA" id="ARBA00021602"/>
    </source>
</evidence>
<organism evidence="10 11">
    <name type="scientific">Phaedon cochleariae</name>
    <name type="common">Mustard beetle</name>
    <dbReference type="NCBI Taxonomy" id="80249"/>
    <lineage>
        <taxon>Eukaryota</taxon>
        <taxon>Metazoa</taxon>
        <taxon>Ecdysozoa</taxon>
        <taxon>Arthropoda</taxon>
        <taxon>Hexapoda</taxon>
        <taxon>Insecta</taxon>
        <taxon>Pterygota</taxon>
        <taxon>Neoptera</taxon>
        <taxon>Endopterygota</taxon>
        <taxon>Coleoptera</taxon>
        <taxon>Polyphaga</taxon>
        <taxon>Cucujiformia</taxon>
        <taxon>Chrysomeloidea</taxon>
        <taxon>Chrysomelidae</taxon>
        <taxon>Chrysomelinae</taxon>
        <taxon>Chrysomelini</taxon>
        <taxon>Phaedon</taxon>
    </lineage>
</organism>
<evidence type="ECO:0000256" key="8">
    <source>
        <dbReference type="ARBA" id="ARBA00023273"/>
    </source>
</evidence>
<reference evidence="10" key="1">
    <citation type="submission" date="2022-01" db="EMBL/GenBank/DDBJ databases">
        <authorList>
            <person name="King R."/>
        </authorList>
    </citation>
    <scope>NUCLEOTIDE SEQUENCE</scope>
</reference>
<dbReference type="Pfam" id="PF12018">
    <property type="entry name" value="FAP206"/>
    <property type="match status" value="1"/>
</dbReference>
<evidence type="ECO:0000256" key="7">
    <source>
        <dbReference type="ARBA" id="ARBA00023212"/>
    </source>
</evidence>
<dbReference type="PANTHER" id="PTHR21442">
    <property type="entry name" value="CILIA- AND FLAGELLA-ASSOCIATED PROTEIN 206"/>
    <property type="match status" value="1"/>
</dbReference>
<evidence type="ECO:0000256" key="4">
    <source>
        <dbReference type="ARBA" id="ARBA00022490"/>
    </source>
</evidence>
<comment type="function">
    <text evidence="9">Essential for sperm motility and is involved in the regulation of the beating frequency of motile cilia on the epithelial cells of the respiratory tract. Required for the establishment of radial spokes in sperm flagella.</text>
</comment>
<dbReference type="PANTHER" id="PTHR21442:SF0">
    <property type="entry name" value="CILIA- AND FLAGELLA-ASSOCIATED PROTEIN 206"/>
    <property type="match status" value="1"/>
</dbReference>
<accession>A0A9N9SGV1</accession>
<evidence type="ECO:0000256" key="2">
    <source>
        <dbReference type="ARBA" id="ARBA00010500"/>
    </source>
</evidence>
<dbReference type="AlphaFoldDB" id="A0A9N9SGV1"/>
<evidence type="ECO:0000313" key="11">
    <source>
        <dbReference type="Proteomes" id="UP001153737"/>
    </source>
</evidence>
<evidence type="ECO:0000313" key="10">
    <source>
        <dbReference type="EMBL" id="CAG9821990.1"/>
    </source>
</evidence>
<sequence length="627" mass="72472">MQPNMLRNIVREILRECYPRKLKPNENFISFFVQLLLLDPNWGITENFMNSRSNVQNLVKYVITKLEAHDTKILTLKTQFYFTCNLQYIDNVTKCNRESILERLAPLKAEILSGDYTNQGYDNLRRNIAVYVTFVSGLGNPGLSVVLAEALAALRSIMSEVEAVEFTRAPNYIKEKQLEHLRKVLCGIRLFNKDSDKGGAGIENLPHLLNKAIRVVKAEIQSALVRIMERVNLFTLVVDKCYVMKECLGHNKMVCEIPIDVDPTFIDTMKGLLLMHRQNELFVRNIIELTEKMEEYVANLYQSLDAQLRETHKTVHMRLAVPVDVIFPLFETLSDLWSDFQDQVILLSKYNDIVNNLETYSSFVRFDMEVLELVLDSINNDSMGENNRSEESVHCQLVSQNEEVEILSLDSFANPEEVKLQYLGFCCWKLVETDGGLIPGVTNMGIAKFQNKYYAFSTPEACVEFCKKPGEYINHVLNLGRRMPEFIRFLDLMEELQQVIGTDMLVEEMEVVKVIGEKEVQFEATYVQAPHIEHKYKWNIWDLRREALVLANVSNCTTTSTQTLKNHSTQSIRTQTYLQKNKEVQTNKDAYTNVPKPKTFIFGLRGRRDDKEIRIFFYGILIVGFTF</sequence>
<name>A0A9N9SGV1_PHACE</name>
<comment type="similarity">
    <text evidence="2">Belongs to the CFAP206 family.</text>
</comment>
<dbReference type="GO" id="GO:0030030">
    <property type="term" value="P:cell projection organization"/>
    <property type="evidence" value="ECO:0007669"/>
    <property type="project" value="UniProtKB-KW"/>
</dbReference>
<evidence type="ECO:0000256" key="5">
    <source>
        <dbReference type="ARBA" id="ARBA00022794"/>
    </source>
</evidence>
<keyword evidence="5" id="KW-0970">Cilium biogenesis/degradation</keyword>
<keyword evidence="11" id="KW-1185">Reference proteome</keyword>
<gene>
    <name evidence="10" type="ORF">PHAECO_LOCUS9351</name>
</gene>
<dbReference type="InterPro" id="IPR021897">
    <property type="entry name" value="FAP206"/>
</dbReference>
<evidence type="ECO:0000256" key="9">
    <source>
        <dbReference type="ARBA" id="ARBA00045321"/>
    </source>
</evidence>
<evidence type="ECO:0000256" key="6">
    <source>
        <dbReference type="ARBA" id="ARBA00023069"/>
    </source>
</evidence>
<dbReference type="EMBL" id="OU896711">
    <property type="protein sequence ID" value="CAG9821990.1"/>
    <property type="molecule type" value="Genomic_DNA"/>
</dbReference>
<dbReference type="OrthoDB" id="10251073at2759"/>
<dbReference type="GO" id="GO:0003356">
    <property type="term" value="P:regulation of cilium beat frequency"/>
    <property type="evidence" value="ECO:0007669"/>
    <property type="project" value="TreeGrafter"/>
</dbReference>
<dbReference type="Proteomes" id="UP001153737">
    <property type="component" value="Chromosome 5"/>
</dbReference>